<evidence type="ECO:0000256" key="5">
    <source>
        <dbReference type="ARBA" id="ARBA00022729"/>
    </source>
</evidence>
<dbReference type="Gene3D" id="2.60.40.10">
    <property type="entry name" value="Immunoglobulins"/>
    <property type="match status" value="2"/>
</dbReference>
<dbReference type="Proteomes" id="UP001497497">
    <property type="component" value="Unassembled WGS sequence"/>
</dbReference>
<dbReference type="FunFam" id="2.40.10.10:FF:000120">
    <property type="entry name" value="Putative serine protease"/>
    <property type="match status" value="1"/>
</dbReference>
<evidence type="ECO:0000259" key="14">
    <source>
        <dbReference type="PROSITE" id="PS50026"/>
    </source>
</evidence>
<evidence type="ECO:0000256" key="2">
    <source>
        <dbReference type="ARBA" id="ARBA00022525"/>
    </source>
</evidence>
<feature type="signal peptide" evidence="12">
    <location>
        <begin position="1"/>
        <end position="24"/>
    </location>
</feature>
<dbReference type="InterPro" id="IPR001314">
    <property type="entry name" value="Peptidase_S1A"/>
</dbReference>
<keyword evidence="3" id="KW-0768">Sushi</keyword>
<evidence type="ECO:0000256" key="8">
    <source>
        <dbReference type="ARBA" id="ARBA00022825"/>
    </source>
</evidence>
<dbReference type="PRINTS" id="PR00722">
    <property type="entry name" value="CHYMOTRYPSIN"/>
</dbReference>
<dbReference type="CDD" id="cd00041">
    <property type="entry name" value="CUB"/>
    <property type="match status" value="3"/>
</dbReference>
<keyword evidence="6" id="KW-0677">Repeat</keyword>
<dbReference type="CDD" id="cd00190">
    <property type="entry name" value="Tryp_SPc"/>
    <property type="match status" value="1"/>
</dbReference>
<feature type="domain" description="Ig-like" evidence="16">
    <location>
        <begin position="622"/>
        <end position="709"/>
    </location>
</feature>
<keyword evidence="2" id="KW-0964">Secreted</keyword>
<gene>
    <name evidence="17" type="ORF">GSLYS_00000720001</name>
</gene>
<proteinExistence type="predicted"/>
<evidence type="ECO:0000259" key="13">
    <source>
        <dbReference type="PROSITE" id="PS01180"/>
    </source>
</evidence>
<dbReference type="GO" id="GO:0006508">
    <property type="term" value="P:proteolysis"/>
    <property type="evidence" value="ECO:0007669"/>
    <property type="project" value="UniProtKB-KW"/>
</dbReference>
<dbReference type="CDD" id="cd00096">
    <property type="entry name" value="Ig"/>
    <property type="match status" value="1"/>
</dbReference>
<dbReference type="PANTHER" id="PTHR24255:SF28">
    <property type="entry name" value="ST14 TRANSMEMBRANE SERINE PROTEASE MATRIPTASE B"/>
    <property type="match status" value="1"/>
</dbReference>
<dbReference type="InterPro" id="IPR007110">
    <property type="entry name" value="Ig-like_dom"/>
</dbReference>
<evidence type="ECO:0000256" key="3">
    <source>
        <dbReference type="ARBA" id="ARBA00022659"/>
    </source>
</evidence>
<dbReference type="FunFam" id="2.60.120.290:FF:000005">
    <property type="entry name" value="Procollagen C-endopeptidase enhancer 1"/>
    <property type="match status" value="1"/>
</dbReference>
<dbReference type="InterPro" id="IPR000742">
    <property type="entry name" value="EGF"/>
</dbReference>
<comment type="caution">
    <text evidence="17">The sequence shown here is derived from an EMBL/GenBank/DDBJ whole genome shotgun (WGS) entry which is preliminary data.</text>
</comment>
<evidence type="ECO:0000256" key="6">
    <source>
        <dbReference type="ARBA" id="ARBA00022737"/>
    </source>
</evidence>
<dbReference type="PROSITE" id="PS50026">
    <property type="entry name" value="EGF_3"/>
    <property type="match status" value="2"/>
</dbReference>
<keyword evidence="7 11" id="KW-0378">Hydrolase</keyword>
<evidence type="ECO:0000256" key="7">
    <source>
        <dbReference type="ARBA" id="ARBA00022801"/>
    </source>
</evidence>
<dbReference type="GO" id="GO:0005615">
    <property type="term" value="C:extracellular space"/>
    <property type="evidence" value="ECO:0007669"/>
    <property type="project" value="TreeGrafter"/>
</dbReference>
<dbReference type="Gene3D" id="2.60.120.290">
    <property type="entry name" value="Spermadhesin, CUB domain"/>
    <property type="match status" value="3"/>
</dbReference>
<dbReference type="SMART" id="SM00020">
    <property type="entry name" value="Tryp_SPc"/>
    <property type="match status" value="1"/>
</dbReference>
<dbReference type="Gene3D" id="2.10.25.10">
    <property type="entry name" value="Laminin"/>
    <property type="match status" value="2"/>
</dbReference>
<dbReference type="Gene3D" id="2.40.10.10">
    <property type="entry name" value="Trypsin-like serine proteases"/>
    <property type="match status" value="1"/>
</dbReference>
<keyword evidence="4 11" id="KW-0645">Protease</keyword>
<dbReference type="SUPFAM" id="SSF48726">
    <property type="entry name" value="Immunoglobulin"/>
    <property type="match status" value="2"/>
</dbReference>
<feature type="domain" description="CUB" evidence="13">
    <location>
        <begin position="320"/>
        <end position="437"/>
    </location>
</feature>
<dbReference type="PROSITE" id="PS01180">
    <property type="entry name" value="CUB"/>
    <property type="match status" value="3"/>
</dbReference>
<evidence type="ECO:0000259" key="15">
    <source>
        <dbReference type="PROSITE" id="PS50240"/>
    </source>
</evidence>
<dbReference type="InterPro" id="IPR013151">
    <property type="entry name" value="Immunoglobulin_dom"/>
</dbReference>
<dbReference type="SUPFAM" id="SSF50494">
    <property type="entry name" value="Trypsin-like serine proteases"/>
    <property type="match status" value="1"/>
</dbReference>
<feature type="domain" description="Peptidase S1" evidence="15">
    <location>
        <begin position="734"/>
        <end position="979"/>
    </location>
</feature>
<feature type="domain" description="EGF-like" evidence="14">
    <location>
        <begin position="484"/>
        <end position="520"/>
    </location>
</feature>
<dbReference type="SMART" id="SM00042">
    <property type="entry name" value="CUB"/>
    <property type="match status" value="3"/>
</dbReference>
<dbReference type="InterPro" id="IPR000859">
    <property type="entry name" value="CUB_dom"/>
</dbReference>
<protein>
    <submittedName>
        <fullName evidence="17">Uncharacterized protein</fullName>
    </submittedName>
</protein>
<dbReference type="InterPro" id="IPR018114">
    <property type="entry name" value="TRYPSIN_HIS"/>
</dbReference>
<sequence length="981" mass="107796">MLKKMLTAPFWLLAASFWMRITSGFYTDSFPEVVCGENLKAGEGTIDSPLFPDSYPPELDCTWTITARPGHRVHVTSDYLSIESQPDCLWDHLTITDGPNGEYGRARYCGSEQLDFIASSNVVIIQFHSDFSGSDAGFRLVYEAIGPKTLLDPGCNVTLLTEGTVTSPDYPAQYPSSSICYYTIRASANQKILIEFTDFQVETAPCDFDKLEVYNSNITVPENLLGVFCGRSLPVGLTSETNILTLKFVSDKNVQTKGFNATVTFLSSGDDDSSPVSVSSLSSPTVTSVPTTRLPLTVSSQTSVGIETTPVAGTVGNKGCNITVTESSSNISSPGYPSSYPHNMLCVTQFRSSSVSTFLIKFHNFSIEEGDNCTYDSLSIYEAGDTMSTLKPSLLQHLCGTDLENPIFTWEGHGLDLVFYSDSTVNLGGYWAEVHMSPVVHGKACPAECENGGTCTEILLVDGSVDWMCACPERFTGTFCEGEMRISCKDVKCENDGVCQDDGTEVSCKCPNGFTGDFCEELEKFAEGGALYFTKMVSNMSLTVGSSVILECAVNDPLAHVMWLFNDRIMTHTDWSRGVEVHPGGVVVIPEVEDQHSGRYTCMATTSGDLVEKSMWITLIEPCSLFVLKSPSNITLRVGQTAMFHCYVPDADVIMWRKDGDLIEQGPRKRILVNHYLVINPVVETDVGQYTCAARSREGCYSKVSAYLNVEATGHEQECGRPRVKPYDGGSGRISSGKEAVVGSAPWHVIIREEKKDTTFCGGSLISPDTVLTAAHCIGQFEQFFGYPFHPNHIHIYLGTHHCAGHNGVFRQLKSYTLHEHFNNTHYNNDVAILKLEKPVEFTDDIMPICLETPDFMEELLKPGRFGVVTGCGNQFVYGGAPTNLHEVQIPYVSPDICRERASSVNTSFTPGMFCAGYARSMRGDACAGDSGGPYVFEFSGRAIQAGIVSWGVGCDRENHYGYYTNIAYYYRWIMDKMKQS</sequence>
<dbReference type="InterPro" id="IPR035914">
    <property type="entry name" value="Sperma_CUB_dom_sf"/>
</dbReference>
<evidence type="ECO:0000313" key="18">
    <source>
        <dbReference type="Proteomes" id="UP001497497"/>
    </source>
</evidence>
<evidence type="ECO:0000256" key="10">
    <source>
        <dbReference type="PROSITE-ProRule" id="PRU00076"/>
    </source>
</evidence>
<comment type="subcellular location">
    <subcellularLocation>
        <location evidence="1">Secreted</location>
    </subcellularLocation>
</comment>
<feature type="disulfide bond" evidence="10">
    <location>
        <begin position="471"/>
        <end position="480"/>
    </location>
</feature>
<feature type="domain" description="CUB" evidence="13">
    <location>
        <begin position="153"/>
        <end position="266"/>
    </location>
</feature>
<dbReference type="PROSITE" id="PS00134">
    <property type="entry name" value="TRYPSIN_HIS"/>
    <property type="match status" value="1"/>
</dbReference>
<dbReference type="InterPro" id="IPR033116">
    <property type="entry name" value="TRYPSIN_SER"/>
</dbReference>
<organism evidence="17 18">
    <name type="scientific">Lymnaea stagnalis</name>
    <name type="common">Great pond snail</name>
    <name type="synonym">Helix stagnalis</name>
    <dbReference type="NCBI Taxonomy" id="6523"/>
    <lineage>
        <taxon>Eukaryota</taxon>
        <taxon>Metazoa</taxon>
        <taxon>Spiralia</taxon>
        <taxon>Lophotrochozoa</taxon>
        <taxon>Mollusca</taxon>
        <taxon>Gastropoda</taxon>
        <taxon>Heterobranchia</taxon>
        <taxon>Euthyneura</taxon>
        <taxon>Panpulmonata</taxon>
        <taxon>Hygrophila</taxon>
        <taxon>Lymnaeoidea</taxon>
        <taxon>Lymnaeidae</taxon>
        <taxon>Lymnaea</taxon>
    </lineage>
</organism>
<dbReference type="PROSITE" id="PS00022">
    <property type="entry name" value="EGF_1"/>
    <property type="match status" value="2"/>
</dbReference>
<dbReference type="InterPro" id="IPR043504">
    <property type="entry name" value="Peptidase_S1_PA_chymotrypsin"/>
</dbReference>
<dbReference type="InterPro" id="IPR003599">
    <property type="entry name" value="Ig_sub"/>
</dbReference>
<dbReference type="SUPFAM" id="SSF49854">
    <property type="entry name" value="Spermadhesin, CUB domain"/>
    <property type="match status" value="3"/>
</dbReference>
<dbReference type="InterPro" id="IPR013098">
    <property type="entry name" value="Ig_I-set"/>
</dbReference>
<evidence type="ECO:0000256" key="4">
    <source>
        <dbReference type="ARBA" id="ARBA00022670"/>
    </source>
</evidence>
<dbReference type="PROSITE" id="PS01186">
    <property type="entry name" value="EGF_2"/>
    <property type="match status" value="1"/>
</dbReference>
<dbReference type="Pfam" id="PF07679">
    <property type="entry name" value="I-set"/>
    <property type="match status" value="1"/>
</dbReference>
<evidence type="ECO:0000259" key="16">
    <source>
        <dbReference type="PROSITE" id="PS50835"/>
    </source>
</evidence>
<dbReference type="PROSITE" id="PS00135">
    <property type="entry name" value="TRYPSIN_SER"/>
    <property type="match status" value="1"/>
</dbReference>
<feature type="domain" description="Ig-like" evidence="16">
    <location>
        <begin position="545"/>
        <end position="618"/>
    </location>
</feature>
<evidence type="ECO:0000256" key="12">
    <source>
        <dbReference type="SAM" id="SignalP"/>
    </source>
</evidence>
<reference evidence="17 18" key="1">
    <citation type="submission" date="2024-04" db="EMBL/GenBank/DDBJ databases">
        <authorList>
            <consortium name="Genoscope - CEA"/>
            <person name="William W."/>
        </authorList>
    </citation>
    <scope>NUCLEOTIDE SEQUENCE [LARGE SCALE GENOMIC DNA]</scope>
</reference>
<dbReference type="FunFam" id="2.60.120.290:FF:000013">
    <property type="entry name" value="Membrane frizzled-related protein"/>
    <property type="match status" value="1"/>
</dbReference>
<dbReference type="InterPro" id="IPR003598">
    <property type="entry name" value="Ig_sub2"/>
</dbReference>
<dbReference type="SMART" id="SM00181">
    <property type="entry name" value="EGF"/>
    <property type="match status" value="2"/>
</dbReference>
<keyword evidence="10" id="KW-0245">EGF-like domain</keyword>
<evidence type="ECO:0000256" key="9">
    <source>
        <dbReference type="ARBA" id="ARBA00023157"/>
    </source>
</evidence>
<dbReference type="Pfam" id="PF00008">
    <property type="entry name" value="EGF"/>
    <property type="match status" value="2"/>
</dbReference>
<keyword evidence="9 10" id="KW-1015">Disulfide bond</keyword>
<name>A0AAV2GYW0_LYMST</name>
<keyword evidence="18" id="KW-1185">Reference proteome</keyword>
<feature type="domain" description="CUB" evidence="13">
    <location>
        <begin position="35"/>
        <end position="145"/>
    </location>
</feature>
<dbReference type="EMBL" id="CAXITT010000006">
    <property type="protein sequence ID" value="CAL1526543.1"/>
    <property type="molecule type" value="Genomic_DNA"/>
</dbReference>
<dbReference type="Pfam" id="PF00431">
    <property type="entry name" value="CUB"/>
    <property type="match status" value="3"/>
</dbReference>
<dbReference type="Pfam" id="PF00089">
    <property type="entry name" value="Trypsin"/>
    <property type="match status" value="1"/>
</dbReference>
<dbReference type="PROSITE" id="PS50835">
    <property type="entry name" value="IG_LIKE"/>
    <property type="match status" value="2"/>
</dbReference>
<dbReference type="SMART" id="SM00409">
    <property type="entry name" value="IG"/>
    <property type="match status" value="2"/>
</dbReference>
<feature type="chain" id="PRO_5043606806" evidence="12">
    <location>
        <begin position="25"/>
        <end position="981"/>
    </location>
</feature>
<evidence type="ECO:0000256" key="11">
    <source>
        <dbReference type="RuleBase" id="RU363034"/>
    </source>
</evidence>
<evidence type="ECO:0000256" key="1">
    <source>
        <dbReference type="ARBA" id="ARBA00004613"/>
    </source>
</evidence>
<dbReference type="InterPro" id="IPR036179">
    <property type="entry name" value="Ig-like_dom_sf"/>
</dbReference>
<keyword evidence="8 11" id="KW-0720">Serine protease</keyword>
<dbReference type="InterPro" id="IPR013783">
    <property type="entry name" value="Ig-like_fold"/>
</dbReference>
<dbReference type="AlphaFoldDB" id="A0AAV2GYW0"/>
<dbReference type="InterPro" id="IPR001254">
    <property type="entry name" value="Trypsin_dom"/>
</dbReference>
<dbReference type="Pfam" id="PF00047">
    <property type="entry name" value="ig"/>
    <property type="match status" value="1"/>
</dbReference>
<comment type="caution">
    <text evidence="10">Lacks conserved residue(s) required for the propagation of feature annotation.</text>
</comment>
<keyword evidence="5 12" id="KW-0732">Signal</keyword>
<dbReference type="PANTHER" id="PTHR24255">
    <property type="entry name" value="COMPLEMENT COMPONENT 1, S SUBCOMPONENT-RELATED"/>
    <property type="match status" value="1"/>
</dbReference>
<evidence type="ECO:0000313" key="17">
    <source>
        <dbReference type="EMBL" id="CAL1526543.1"/>
    </source>
</evidence>
<feature type="disulfide bond" evidence="10">
    <location>
        <begin position="445"/>
        <end position="455"/>
    </location>
</feature>
<dbReference type="SUPFAM" id="SSF57196">
    <property type="entry name" value="EGF/Laminin"/>
    <property type="match status" value="2"/>
</dbReference>
<dbReference type="CDD" id="cd00053">
    <property type="entry name" value="EGF"/>
    <property type="match status" value="1"/>
</dbReference>
<accession>A0AAV2GYW0</accession>
<feature type="domain" description="EGF-like" evidence="14">
    <location>
        <begin position="441"/>
        <end position="481"/>
    </location>
</feature>
<dbReference type="PROSITE" id="PS50240">
    <property type="entry name" value="TRYPSIN_DOM"/>
    <property type="match status" value="1"/>
</dbReference>
<dbReference type="InterPro" id="IPR009003">
    <property type="entry name" value="Peptidase_S1_PA"/>
</dbReference>
<dbReference type="SMART" id="SM00408">
    <property type="entry name" value="IGc2"/>
    <property type="match status" value="2"/>
</dbReference>
<dbReference type="GO" id="GO:0004252">
    <property type="term" value="F:serine-type endopeptidase activity"/>
    <property type="evidence" value="ECO:0007669"/>
    <property type="project" value="InterPro"/>
</dbReference>
<feature type="disulfide bond" evidence="10">
    <location>
        <begin position="510"/>
        <end position="519"/>
    </location>
</feature>